<sequence length="339" mass="37947">MINYEHKTGCSSFRALSIVAAFALALTQMGCDSAIRSDGMLRLRMGHVYEVNSPTHTFGAGQLNAQLVDADCEMELRVYPASQLGSESELLEQLVAGEIDLAIAGPSFLAMWHPPVGVFDAAYAFKDLEHMLRIADGPVMQPHWEELRRRFGIRVLGTWAYGVRHITGNRPVRHPDDLQGFRLRMPASSVWQATGRALGASPMPIAFSEVYMALQQGIADGQENPVPVIQAKGFQEVQSYLSRTGHVQSSVLVLINERVWQRLSEPQQTALRQSVAGLGDKVLSGIRHQEAELLQRWKRDAEIQIVEDVEVAAFEERSRQFFREGFPFSDLYLQIANER</sequence>
<keyword evidence="2" id="KW-0813">Transport</keyword>
<dbReference type="NCBIfam" id="NF037995">
    <property type="entry name" value="TRAP_S1"/>
    <property type="match status" value="1"/>
</dbReference>
<dbReference type="NCBIfam" id="TIGR00787">
    <property type="entry name" value="dctP"/>
    <property type="match status" value="1"/>
</dbReference>
<dbReference type="PANTHER" id="PTHR33376">
    <property type="match status" value="1"/>
</dbReference>
<protein>
    <submittedName>
        <fullName evidence="4">Sialic acid-binding periplasmic protein SiaP</fullName>
    </submittedName>
</protein>
<dbReference type="Gene3D" id="3.40.190.170">
    <property type="entry name" value="Bacterial extracellular solute-binding protein, family 7"/>
    <property type="match status" value="1"/>
</dbReference>
<keyword evidence="3" id="KW-0732">Signal</keyword>
<dbReference type="PANTHER" id="PTHR33376:SF7">
    <property type="entry name" value="C4-DICARBOXYLATE-BINDING PROTEIN DCTB"/>
    <property type="match status" value="1"/>
</dbReference>
<evidence type="ECO:0000256" key="3">
    <source>
        <dbReference type="ARBA" id="ARBA00022729"/>
    </source>
</evidence>
<dbReference type="EMBL" id="SJPV01000003">
    <property type="protein sequence ID" value="TWU39273.1"/>
    <property type="molecule type" value="Genomic_DNA"/>
</dbReference>
<accession>A0A5C6DPP8</accession>
<organism evidence="4 5">
    <name type="scientific">Novipirellula artificiosorum</name>
    <dbReference type="NCBI Taxonomy" id="2528016"/>
    <lineage>
        <taxon>Bacteria</taxon>
        <taxon>Pseudomonadati</taxon>
        <taxon>Planctomycetota</taxon>
        <taxon>Planctomycetia</taxon>
        <taxon>Pirellulales</taxon>
        <taxon>Pirellulaceae</taxon>
        <taxon>Novipirellula</taxon>
    </lineage>
</organism>
<evidence type="ECO:0000256" key="2">
    <source>
        <dbReference type="ARBA" id="ARBA00022448"/>
    </source>
</evidence>
<evidence type="ECO:0000256" key="1">
    <source>
        <dbReference type="ARBA" id="ARBA00009023"/>
    </source>
</evidence>
<dbReference type="InterPro" id="IPR038404">
    <property type="entry name" value="TRAP_DctP_sf"/>
</dbReference>
<gene>
    <name evidence="4" type="primary">siaP</name>
    <name evidence="4" type="ORF">Poly41_20960</name>
</gene>
<evidence type="ECO:0000313" key="5">
    <source>
        <dbReference type="Proteomes" id="UP000319143"/>
    </source>
</evidence>
<comment type="similarity">
    <text evidence="1">Belongs to the bacterial solute-binding protein 7 family.</text>
</comment>
<dbReference type="AlphaFoldDB" id="A0A5C6DPP8"/>
<dbReference type="RefSeq" id="WP_146526001.1">
    <property type="nucleotide sequence ID" value="NZ_SJPV01000003.1"/>
</dbReference>
<keyword evidence="5" id="KW-1185">Reference proteome</keyword>
<dbReference type="Proteomes" id="UP000319143">
    <property type="component" value="Unassembled WGS sequence"/>
</dbReference>
<dbReference type="InterPro" id="IPR004682">
    <property type="entry name" value="TRAP_DctP"/>
</dbReference>
<dbReference type="GO" id="GO:0030288">
    <property type="term" value="C:outer membrane-bounded periplasmic space"/>
    <property type="evidence" value="ECO:0007669"/>
    <property type="project" value="InterPro"/>
</dbReference>
<dbReference type="OrthoDB" id="9776801at2"/>
<proteinExistence type="inferred from homology"/>
<reference evidence="4 5" key="1">
    <citation type="submission" date="2019-02" db="EMBL/GenBank/DDBJ databases">
        <title>Deep-cultivation of Planctomycetes and their phenomic and genomic characterization uncovers novel biology.</title>
        <authorList>
            <person name="Wiegand S."/>
            <person name="Jogler M."/>
            <person name="Boedeker C."/>
            <person name="Pinto D."/>
            <person name="Vollmers J."/>
            <person name="Rivas-Marin E."/>
            <person name="Kohn T."/>
            <person name="Peeters S.H."/>
            <person name="Heuer A."/>
            <person name="Rast P."/>
            <person name="Oberbeckmann S."/>
            <person name="Bunk B."/>
            <person name="Jeske O."/>
            <person name="Meyerdierks A."/>
            <person name="Storesund J.E."/>
            <person name="Kallscheuer N."/>
            <person name="Luecker S."/>
            <person name="Lage O.M."/>
            <person name="Pohl T."/>
            <person name="Merkel B.J."/>
            <person name="Hornburger P."/>
            <person name="Mueller R.-W."/>
            <person name="Bruemmer F."/>
            <person name="Labrenz M."/>
            <person name="Spormann A.M."/>
            <person name="Op Den Camp H."/>
            <person name="Overmann J."/>
            <person name="Amann R."/>
            <person name="Jetten M.S.M."/>
            <person name="Mascher T."/>
            <person name="Medema M.H."/>
            <person name="Devos D.P."/>
            <person name="Kaster A.-K."/>
            <person name="Ovreas L."/>
            <person name="Rohde M."/>
            <person name="Galperin M.Y."/>
            <person name="Jogler C."/>
        </authorList>
    </citation>
    <scope>NUCLEOTIDE SEQUENCE [LARGE SCALE GENOMIC DNA]</scope>
    <source>
        <strain evidence="4 5">Poly41</strain>
    </source>
</reference>
<name>A0A5C6DPP8_9BACT</name>
<dbReference type="Pfam" id="PF03480">
    <property type="entry name" value="DctP"/>
    <property type="match status" value="1"/>
</dbReference>
<dbReference type="InterPro" id="IPR018389">
    <property type="entry name" value="DctP_fam"/>
</dbReference>
<evidence type="ECO:0000313" key="4">
    <source>
        <dbReference type="EMBL" id="TWU39273.1"/>
    </source>
</evidence>
<dbReference type="GO" id="GO:0055085">
    <property type="term" value="P:transmembrane transport"/>
    <property type="evidence" value="ECO:0007669"/>
    <property type="project" value="InterPro"/>
</dbReference>
<comment type="caution">
    <text evidence="4">The sequence shown here is derived from an EMBL/GenBank/DDBJ whole genome shotgun (WGS) entry which is preliminary data.</text>
</comment>